<dbReference type="EMBL" id="LJCR01000367">
    <property type="protein sequence ID" value="KPV53008.1"/>
    <property type="molecule type" value="Genomic_DNA"/>
</dbReference>
<dbReference type="GO" id="GO:0004803">
    <property type="term" value="F:transposase activity"/>
    <property type="evidence" value="ECO:0007669"/>
    <property type="project" value="UniProtKB-UniRule"/>
</dbReference>
<proteinExistence type="inferred from homology"/>
<name>A0A0P9D558_9CHLR</name>
<gene>
    <name evidence="8" type="ORF">SE17_12120</name>
</gene>
<keyword evidence="6" id="KW-0814">Transposable element</keyword>
<keyword evidence="3 6" id="KW-0815">Transposition</keyword>
<dbReference type="PANTHER" id="PTHR33217:SF7">
    <property type="entry name" value="TRANSPOSASE FOR INSERTION SEQUENCE ELEMENT IS1081"/>
    <property type="match status" value="1"/>
</dbReference>
<sequence>MAAATVSVLDELRKLGVELDPDFLRQAIALVMRLLMDAEVQTLIGAERYQRTEERTTYRNGYRERNWQTRVGDVALQIPKLRDGSYFPSFLEPRKRAERALLSVIQQAYIEGVSTRKVDELVQALGLSGIDKSAVSRICHELDTAVTAFRTRPLEGAYPYVWFDALYLKVRQNHRIVSMAVVIAIGVKETGERTILDLDIGASEDGAFWTSFLRNLVQRGLCGVELAISDAHLGVQEAIRTVLSGATWQRCRVHTMRNILAQVPHRDKSLVVAAIRTIFAQPTQAEAKRQLAEVVTSLRGRWSKAADVLESAGDDVLAYMAFPQEHWTRIDSTNPLERLNREVKRRTEVVGVFPDTASVLRLVGSVLIEQDDEWAVERRYFSHESMQRRKQVDGSNRTLNAAPRLEPIR</sequence>
<evidence type="ECO:0000256" key="4">
    <source>
        <dbReference type="ARBA" id="ARBA00023125"/>
    </source>
</evidence>
<evidence type="ECO:0000256" key="6">
    <source>
        <dbReference type="RuleBase" id="RU365089"/>
    </source>
</evidence>
<dbReference type="AlphaFoldDB" id="A0A0P9D558"/>
<organism evidence="8 9">
    <name type="scientific">Kouleothrix aurantiaca</name>
    <dbReference type="NCBI Taxonomy" id="186479"/>
    <lineage>
        <taxon>Bacteria</taxon>
        <taxon>Bacillati</taxon>
        <taxon>Chloroflexota</taxon>
        <taxon>Chloroflexia</taxon>
        <taxon>Chloroflexales</taxon>
        <taxon>Roseiflexineae</taxon>
        <taxon>Roseiflexaceae</taxon>
        <taxon>Kouleothrix</taxon>
    </lineage>
</organism>
<comment type="similarity">
    <text evidence="2 6">Belongs to the transposase mutator family.</text>
</comment>
<dbReference type="NCBIfam" id="NF033543">
    <property type="entry name" value="transpos_IS256"/>
    <property type="match status" value="1"/>
</dbReference>
<evidence type="ECO:0000256" key="5">
    <source>
        <dbReference type="ARBA" id="ARBA00023172"/>
    </source>
</evidence>
<evidence type="ECO:0000313" key="9">
    <source>
        <dbReference type="Proteomes" id="UP000050509"/>
    </source>
</evidence>
<dbReference type="Pfam" id="PF00872">
    <property type="entry name" value="Transposase_mut"/>
    <property type="match status" value="1"/>
</dbReference>
<reference evidence="8 9" key="1">
    <citation type="submission" date="2015-09" db="EMBL/GenBank/DDBJ databases">
        <title>Draft genome sequence of Kouleothrix aurantiaca JCM 19913.</title>
        <authorList>
            <person name="Hemp J."/>
        </authorList>
    </citation>
    <scope>NUCLEOTIDE SEQUENCE [LARGE SCALE GENOMIC DNA]</scope>
    <source>
        <strain evidence="8 9">COM-B</strain>
    </source>
</reference>
<dbReference type="GO" id="GO:0006313">
    <property type="term" value="P:DNA transposition"/>
    <property type="evidence" value="ECO:0007669"/>
    <property type="project" value="UniProtKB-UniRule"/>
</dbReference>
<comment type="caution">
    <text evidence="8">The sequence shown here is derived from an EMBL/GenBank/DDBJ whole genome shotgun (WGS) entry which is preliminary data.</text>
</comment>
<dbReference type="PATRIC" id="fig|186479.3.peg.7593"/>
<evidence type="ECO:0000256" key="1">
    <source>
        <dbReference type="ARBA" id="ARBA00002190"/>
    </source>
</evidence>
<dbReference type="Proteomes" id="UP000050509">
    <property type="component" value="Unassembled WGS sequence"/>
</dbReference>
<comment type="function">
    <text evidence="1 6">Required for the transposition of the insertion element.</text>
</comment>
<keyword evidence="5 6" id="KW-0233">DNA recombination</keyword>
<protein>
    <recommendedName>
        <fullName evidence="6">Mutator family transposase</fullName>
    </recommendedName>
</protein>
<evidence type="ECO:0000256" key="7">
    <source>
        <dbReference type="SAM" id="MobiDB-lite"/>
    </source>
</evidence>
<evidence type="ECO:0000256" key="3">
    <source>
        <dbReference type="ARBA" id="ARBA00022578"/>
    </source>
</evidence>
<accession>A0A0P9D558</accession>
<evidence type="ECO:0000313" key="8">
    <source>
        <dbReference type="EMBL" id="KPV53008.1"/>
    </source>
</evidence>
<keyword evidence="4 6" id="KW-0238">DNA-binding</keyword>
<evidence type="ECO:0000256" key="2">
    <source>
        <dbReference type="ARBA" id="ARBA00010961"/>
    </source>
</evidence>
<dbReference type="GO" id="GO:0003677">
    <property type="term" value="F:DNA binding"/>
    <property type="evidence" value="ECO:0007669"/>
    <property type="project" value="UniProtKB-UniRule"/>
</dbReference>
<dbReference type="InterPro" id="IPR001207">
    <property type="entry name" value="Transposase_mutator"/>
</dbReference>
<dbReference type="PANTHER" id="PTHR33217">
    <property type="entry name" value="TRANSPOSASE FOR INSERTION SEQUENCE ELEMENT IS1081"/>
    <property type="match status" value="1"/>
</dbReference>
<feature type="region of interest" description="Disordered" evidence="7">
    <location>
        <begin position="387"/>
        <end position="409"/>
    </location>
</feature>
<keyword evidence="9" id="KW-1185">Reference proteome</keyword>